<dbReference type="EMBL" id="KV427641">
    <property type="protein sequence ID" value="KZT03783.1"/>
    <property type="molecule type" value="Genomic_DNA"/>
</dbReference>
<dbReference type="AlphaFoldDB" id="A0A165CZ15"/>
<dbReference type="Proteomes" id="UP000076871">
    <property type="component" value="Unassembled WGS sequence"/>
</dbReference>
<accession>A0A165CZ15</accession>
<dbReference type="InParanoid" id="A0A165CZ15"/>
<dbReference type="Gene3D" id="1.20.1280.50">
    <property type="match status" value="1"/>
</dbReference>
<dbReference type="SUPFAM" id="SSF81383">
    <property type="entry name" value="F-box domain"/>
    <property type="match status" value="1"/>
</dbReference>
<dbReference type="STRING" id="1314785.A0A165CZ15"/>
<feature type="domain" description="F-box" evidence="1">
    <location>
        <begin position="28"/>
        <end position="74"/>
    </location>
</feature>
<evidence type="ECO:0000313" key="3">
    <source>
        <dbReference type="Proteomes" id="UP000076871"/>
    </source>
</evidence>
<dbReference type="InterPro" id="IPR001810">
    <property type="entry name" value="F-box_dom"/>
</dbReference>
<evidence type="ECO:0000313" key="2">
    <source>
        <dbReference type="EMBL" id="KZT03783.1"/>
    </source>
</evidence>
<protein>
    <recommendedName>
        <fullName evidence="1">F-box domain-containing protein</fullName>
    </recommendedName>
</protein>
<dbReference type="PROSITE" id="PS50181">
    <property type="entry name" value="FBOX"/>
    <property type="match status" value="1"/>
</dbReference>
<proteinExistence type="predicted"/>
<keyword evidence="3" id="KW-1185">Reference proteome</keyword>
<name>A0A165CZ15_9APHY</name>
<dbReference type="GeneID" id="63822851"/>
<dbReference type="Pfam" id="PF12937">
    <property type="entry name" value="F-box-like"/>
    <property type="match status" value="1"/>
</dbReference>
<reference evidence="2 3" key="1">
    <citation type="journal article" date="2016" name="Mol. Biol. Evol.">
        <title>Comparative Genomics of Early-Diverging Mushroom-Forming Fungi Provides Insights into the Origins of Lignocellulose Decay Capabilities.</title>
        <authorList>
            <person name="Nagy L.G."/>
            <person name="Riley R."/>
            <person name="Tritt A."/>
            <person name="Adam C."/>
            <person name="Daum C."/>
            <person name="Floudas D."/>
            <person name="Sun H."/>
            <person name="Yadav J.S."/>
            <person name="Pangilinan J."/>
            <person name="Larsson K.H."/>
            <person name="Matsuura K."/>
            <person name="Barry K."/>
            <person name="Labutti K."/>
            <person name="Kuo R."/>
            <person name="Ohm R.A."/>
            <person name="Bhattacharya S.S."/>
            <person name="Shirouzu T."/>
            <person name="Yoshinaga Y."/>
            <person name="Martin F.M."/>
            <person name="Grigoriev I.V."/>
            <person name="Hibbett D.S."/>
        </authorList>
    </citation>
    <scope>NUCLEOTIDE SEQUENCE [LARGE SCALE GENOMIC DNA]</scope>
    <source>
        <strain evidence="2 3">93-53</strain>
    </source>
</reference>
<gene>
    <name evidence="2" type="ORF">LAESUDRAFT_683335</name>
</gene>
<sequence>MSTDPIPEQLPILEIQAETDTDTVRAPDCKMLGLPYDLLFKLCSYLSPVDVSSQLSTCKAFHQHARDHSIWQRMSARFGLRDDATFPGLSSYTVFTQLLYPYGALLGLWTSDHEYVGSMMHFRLLSGDDHEDGGIVAEAWEFPEERSVDQMPTPPKYTRAFKICFDRHKNVAKDTPPSVRVLCGGIDAHPATLQVHAPSYQSYMYKDIDEETGETDFFPIADAPWYDAERELPHLKACTDTDGQPRRAPVSDVPVPSIYPATTRTLNPGSILLRCSVPRCTQFHRPKLNIRTIVKWPPQFFPMKSIVQKGIDPCDEEWSPEALVGLWLGRYSETTTQCLYLAWSPKKMKLYAFKTTGDSCVTRGSWAWTVRTRSRLDSVPAIARAHGLEPDIDRLFSGKEFVAIPEFTGLEILDIILKVRGPDELQVWWKSNDTVLVYTRLTSDMMRV</sequence>
<evidence type="ECO:0000259" key="1">
    <source>
        <dbReference type="PROSITE" id="PS50181"/>
    </source>
</evidence>
<dbReference type="RefSeq" id="XP_040761523.1">
    <property type="nucleotide sequence ID" value="XM_040905822.1"/>
</dbReference>
<dbReference type="OrthoDB" id="722566at2759"/>
<organism evidence="2 3">
    <name type="scientific">Laetiporus sulphureus 93-53</name>
    <dbReference type="NCBI Taxonomy" id="1314785"/>
    <lineage>
        <taxon>Eukaryota</taxon>
        <taxon>Fungi</taxon>
        <taxon>Dikarya</taxon>
        <taxon>Basidiomycota</taxon>
        <taxon>Agaricomycotina</taxon>
        <taxon>Agaricomycetes</taxon>
        <taxon>Polyporales</taxon>
        <taxon>Laetiporus</taxon>
    </lineage>
</organism>
<dbReference type="InterPro" id="IPR036047">
    <property type="entry name" value="F-box-like_dom_sf"/>
</dbReference>